<dbReference type="GO" id="GO:0045936">
    <property type="term" value="P:negative regulation of phosphate metabolic process"/>
    <property type="evidence" value="ECO:0007669"/>
    <property type="project" value="InterPro"/>
</dbReference>
<dbReference type="InterPro" id="IPR037914">
    <property type="entry name" value="SpoVT-AbrB_sf"/>
</dbReference>
<dbReference type="EMBL" id="DSDY01000180">
    <property type="protein sequence ID" value="HDS11146.1"/>
    <property type="molecule type" value="Genomic_DNA"/>
</dbReference>
<evidence type="ECO:0000259" key="1">
    <source>
        <dbReference type="SMART" id="SM00966"/>
    </source>
</evidence>
<dbReference type="NCBIfam" id="TIGR01439">
    <property type="entry name" value="lp_hng_hel_AbrB"/>
    <property type="match status" value="1"/>
</dbReference>
<dbReference type="SMART" id="SM00966">
    <property type="entry name" value="SpoVT_AbrB"/>
    <property type="match status" value="1"/>
</dbReference>
<dbReference type="Gene3D" id="1.20.58.220">
    <property type="entry name" value="Phosphate transport system protein phou homolog 2, domain 2"/>
    <property type="match status" value="2"/>
</dbReference>
<dbReference type="SUPFAM" id="SSF89447">
    <property type="entry name" value="AbrB/MazE/MraZ-like"/>
    <property type="match status" value="1"/>
</dbReference>
<dbReference type="InterPro" id="IPR007159">
    <property type="entry name" value="SpoVT-AbrB_dom"/>
</dbReference>
<dbReference type="Pfam" id="PF04014">
    <property type="entry name" value="MazE_antitoxin"/>
    <property type="match status" value="1"/>
</dbReference>
<gene>
    <name evidence="2" type="ORF">ENO04_06010</name>
</gene>
<sequence length="342" mass="39160">MREKNIRNVLVVGGSTLVVSLPKKWAEEIGIRPGSQVVLEREKDKIAVIPLEKYKEPMKEKKAIIRINGKNANSVSRLIISSYINGYKEISLVDNNGITIELRNSIKELLKRKIVGSEIILDSPTEVKIKVLVNQEELPLINAFRRMYFLTKNMIEDAGHALLNWDIEKAMNVLQLDDEVDRFGFYIVRLLNTYAENPNASSEIGIIDLKEALGYRVVVKFLERIADHASNISKFILESEKRIDELILNRLHEMYTVASEMFEYALTSFMKKDYELAEKTISKAKTLSVNEKELEQAMVKAPVGSHPYVRIIYESIKRIIDYSSDIAEVTIDLNIEKVLDKL</sequence>
<protein>
    <submittedName>
        <fullName evidence="2">Phosphate uptake regulator PhoU</fullName>
    </submittedName>
</protein>
<dbReference type="GO" id="GO:0030643">
    <property type="term" value="P:intracellular phosphate ion homeostasis"/>
    <property type="evidence" value="ECO:0007669"/>
    <property type="project" value="InterPro"/>
</dbReference>
<dbReference type="PANTHER" id="PTHR42930">
    <property type="entry name" value="PHOSPHATE-SPECIFIC TRANSPORT SYSTEM ACCESSORY PROTEIN PHOU"/>
    <property type="match status" value="1"/>
</dbReference>
<organism evidence="2">
    <name type="scientific">Fervidicoccus fontis</name>
    <dbReference type="NCBI Taxonomy" id="683846"/>
    <lineage>
        <taxon>Archaea</taxon>
        <taxon>Thermoproteota</taxon>
        <taxon>Thermoprotei</taxon>
        <taxon>Fervidicoccales</taxon>
        <taxon>Fervidicoccaceae</taxon>
        <taxon>Fervidicoccus</taxon>
    </lineage>
</organism>
<dbReference type="Pfam" id="PF01895">
    <property type="entry name" value="PhoU"/>
    <property type="match status" value="2"/>
</dbReference>
<proteinExistence type="predicted"/>
<dbReference type="PANTHER" id="PTHR42930:SF2">
    <property type="entry name" value="PHOU DOMAIN-CONTAINING PROTEIN"/>
    <property type="match status" value="1"/>
</dbReference>
<dbReference type="InterPro" id="IPR038078">
    <property type="entry name" value="PhoU-like_sf"/>
</dbReference>
<dbReference type="GO" id="GO:0003677">
    <property type="term" value="F:DNA binding"/>
    <property type="evidence" value="ECO:0007669"/>
    <property type="project" value="InterPro"/>
</dbReference>
<evidence type="ECO:0000313" key="2">
    <source>
        <dbReference type="EMBL" id="HDS11146.1"/>
    </source>
</evidence>
<accession>A0A7C1HXC7</accession>
<reference evidence="2" key="1">
    <citation type="journal article" date="2020" name="mSystems">
        <title>Genome- and Community-Level Interaction Insights into Carbon Utilization and Element Cycling Functions of Hydrothermarchaeota in Hydrothermal Sediment.</title>
        <authorList>
            <person name="Zhou Z."/>
            <person name="Liu Y."/>
            <person name="Xu W."/>
            <person name="Pan J."/>
            <person name="Luo Z.H."/>
            <person name="Li M."/>
        </authorList>
    </citation>
    <scope>NUCLEOTIDE SEQUENCE [LARGE SCALE GENOMIC DNA]</scope>
    <source>
        <strain evidence="2">SpSt-123</strain>
    </source>
</reference>
<dbReference type="InterPro" id="IPR028366">
    <property type="entry name" value="PhoU"/>
</dbReference>
<dbReference type="SUPFAM" id="SSF109755">
    <property type="entry name" value="PhoU-like"/>
    <property type="match status" value="1"/>
</dbReference>
<name>A0A7C1HXC7_9CREN</name>
<comment type="caution">
    <text evidence="2">The sequence shown here is derived from an EMBL/GenBank/DDBJ whole genome shotgun (WGS) entry which is preliminary data.</text>
</comment>
<feature type="domain" description="SpoVT-AbrB" evidence="1">
    <location>
        <begin position="11"/>
        <end position="56"/>
    </location>
</feature>
<dbReference type="InterPro" id="IPR026022">
    <property type="entry name" value="PhoU_dom"/>
</dbReference>
<dbReference type="AlphaFoldDB" id="A0A7C1HXC7"/>